<dbReference type="AlphaFoldDB" id="A0A7W8QLJ4"/>
<evidence type="ECO:0000256" key="1">
    <source>
        <dbReference type="SAM" id="MobiDB-lite"/>
    </source>
</evidence>
<keyword evidence="2" id="KW-1133">Transmembrane helix</keyword>
<feature type="compositionally biased region" description="Pro residues" evidence="1">
    <location>
        <begin position="161"/>
        <end position="258"/>
    </location>
</feature>
<protein>
    <recommendedName>
        <fullName evidence="5">PH domain-containing protein</fullName>
    </recommendedName>
</protein>
<comment type="caution">
    <text evidence="3">The sequence shown here is derived from an EMBL/GenBank/DDBJ whole genome shotgun (WGS) entry which is preliminary data.</text>
</comment>
<evidence type="ECO:0000313" key="4">
    <source>
        <dbReference type="Proteomes" id="UP000572635"/>
    </source>
</evidence>
<sequence length="272" mass="28669">MEFQKKRGAIFGIGLLVAGLGGLGTVLLVGWFFSGGRLPLLLFLAPVALVIGMGVVVYGMLPFRLRIDANGITTRNPPEGLNTFVPWSQIAAVTVEHKPGDSAETAPYVVLWPAPGADLGAEPGFRRDGRPAYLLGQTDEITESEERIRAAIAEFGGSRPGPGPHQAPPPLHPPQGPPQPYPHQAPPPAPGPHPQQGPPPGYPPQPYPPQQYPQQPGPPQPYPPRQPYPPQGPPAPGPYPPQGPPPGHPPQGPPPGHPPQYGGRPPYGPPGF</sequence>
<keyword evidence="2" id="KW-0812">Transmembrane</keyword>
<reference evidence="3 4" key="1">
    <citation type="submission" date="2020-08" db="EMBL/GenBank/DDBJ databases">
        <title>Sequencing the genomes of 1000 actinobacteria strains.</title>
        <authorList>
            <person name="Klenk H.-P."/>
        </authorList>
    </citation>
    <scope>NUCLEOTIDE SEQUENCE [LARGE SCALE GENOMIC DNA]</scope>
    <source>
        <strain evidence="3 4">DSM 44551</strain>
    </source>
</reference>
<dbReference type="Proteomes" id="UP000572635">
    <property type="component" value="Unassembled WGS sequence"/>
</dbReference>
<evidence type="ECO:0000256" key="2">
    <source>
        <dbReference type="SAM" id="Phobius"/>
    </source>
</evidence>
<dbReference type="RefSeq" id="WP_184392086.1">
    <property type="nucleotide sequence ID" value="NZ_BAAAJD010000043.1"/>
</dbReference>
<dbReference type="PRINTS" id="PR01217">
    <property type="entry name" value="PRICHEXTENSN"/>
</dbReference>
<organism evidence="3 4">
    <name type="scientific">Nocardiopsis composta</name>
    <dbReference type="NCBI Taxonomy" id="157465"/>
    <lineage>
        <taxon>Bacteria</taxon>
        <taxon>Bacillati</taxon>
        <taxon>Actinomycetota</taxon>
        <taxon>Actinomycetes</taxon>
        <taxon>Streptosporangiales</taxon>
        <taxon>Nocardiopsidaceae</taxon>
        <taxon>Nocardiopsis</taxon>
    </lineage>
</organism>
<evidence type="ECO:0008006" key="5">
    <source>
        <dbReference type="Google" id="ProtNLM"/>
    </source>
</evidence>
<proteinExistence type="predicted"/>
<keyword evidence="2" id="KW-0472">Membrane</keyword>
<feature type="transmembrane region" description="Helical" evidence="2">
    <location>
        <begin position="40"/>
        <end position="61"/>
    </location>
</feature>
<feature type="region of interest" description="Disordered" evidence="1">
    <location>
        <begin position="155"/>
        <end position="272"/>
    </location>
</feature>
<accession>A0A7W8QLJ4</accession>
<gene>
    <name evidence="3" type="ORF">HDA36_002614</name>
</gene>
<name>A0A7W8QLJ4_9ACTN</name>
<evidence type="ECO:0000313" key="3">
    <source>
        <dbReference type="EMBL" id="MBB5432530.1"/>
    </source>
</evidence>
<dbReference type="EMBL" id="JACHDB010000001">
    <property type="protein sequence ID" value="MBB5432530.1"/>
    <property type="molecule type" value="Genomic_DNA"/>
</dbReference>
<keyword evidence="4" id="KW-1185">Reference proteome</keyword>
<feature type="transmembrane region" description="Helical" evidence="2">
    <location>
        <begin position="12"/>
        <end position="34"/>
    </location>
</feature>